<evidence type="ECO:0000256" key="1">
    <source>
        <dbReference type="SAM" id="MobiDB-lite"/>
    </source>
</evidence>
<accession>E4XSI7</accession>
<name>E4XSI7_OIKDI</name>
<keyword evidence="3" id="KW-1185">Reference proteome</keyword>
<dbReference type="Proteomes" id="UP000001307">
    <property type="component" value="Unassembled WGS sequence"/>
</dbReference>
<sequence>MTSVVHSFFQAIGLHKKASLCELDNPQVAAVYGPRKLMHDRCYFCSCWPCMSDVLFLLDQSALVDPVACSSPLNEFGFTMKDNAKWSEGSKAQIDFTLATIRQMDPARIASQSVKIAVAFYGDSSSYFPVVDFDDWGTNINDLHCKLYGHEGFPCGDENMEDIEFKRKPLCGTGGLKNAIIESASYEHQNWRKWDPYHPDFQIRTPIAKILALTVGDIFVGSNFENEEELLNFMRPIHDPINDGFDFVFPVGMATGEQIGRIDFSRTEAEDTQFWRGMNIIGCLNPEACDYTLMASPSGNNPNGVDPSAFYEQLMQDSFWDKYFCYYRQWNYFCDIQPYERNEYDIARAVRNKRAAKRNGFFSGVNQLWYESKNSKPGYKPNSCCGSVPFNDEEETCCAPGDVQGKDECQTGTTKRTGDDSL</sequence>
<dbReference type="AlphaFoldDB" id="E4XSI7"/>
<dbReference type="InParanoid" id="E4XSI7"/>
<evidence type="ECO:0000313" key="3">
    <source>
        <dbReference type="Proteomes" id="UP000001307"/>
    </source>
</evidence>
<feature type="region of interest" description="Disordered" evidence="1">
    <location>
        <begin position="400"/>
        <end position="422"/>
    </location>
</feature>
<proteinExistence type="predicted"/>
<gene>
    <name evidence="2" type="ORF">GSOID_T00002757001</name>
</gene>
<organism evidence="2">
    <name type="scientific">Oikopleura dioica</name>
    <name type="common">Tunicate</name>
    <dbReference type="NCBI Taxonomy" id="34765"/>
    <lineage>
        <taxon>Eukaryota</taxon>
        <taxon>Metazoa</taxon>
        <taxon>Chordata</taxon>
        <taxon>Tunicata</taxon>
        <taxon>Appendicularia</taxon>
        <taxon>Copelata</taxon>
        <taxon>Oikopleuridae</taxon>
        <taxon>Oikopleura</taxon>
    </lineage>
</organism>
<protein>
    <submittedName>
        <fullName evidence="2">Uncharacterized protein</fullName>
    </submittedName>
</protein>
<dbReference type="EMBL" id="FN653136">
    <property type="protein sequence ID" value="CBY12699.1"/>
    <property type="molecule type" value="Genomic_DNA"/>
</dbReference>
<reference evidence="2" key="1">
    <citation type="journal article" date="2010" name="Science">
        <title>Plasticity of animal genome architecture unmasked by rapid evolution of a pelagic tunicate.</title>
        <authorList>
            <person name="Denoeud F."/>
            <person name="Henriet S."/>
            <person name="Mungpakdee S."/>
            <person name="Aury J.M."/>
            <person name="Da Silva C."/>
            <person name="Brinkmann H."/>
            <person name="Mikhaleva J."/>
            <person name="Olsen L.C."/>
            <person name="Jubin C."/>
            <person name="Canestro C."/>
            <person name="Bouquet J.M."/>
            <person name="Danks G."/>
            <person name="Poulain J."/>
            <person name="Campsteijn C."/>
            <person name="Adamski M."/>
            <person name="Cross I."/>
            <person name="Yadetie F."/>
            <person name="Muffato M."/>
            <person name="Louis A."/>
            <person name="Butcher S."/>
            <person name="Tsagkogeorga G."/>
            <person name="Konrad A."/>
            <person name="Singh S."/>
            <person name="Jensen M.F."/>
            <person name="Cong E.H."/>
            <person name="Eikeseth-Otteraa H."/>
            <person name="Noel B."/>
            <person name="Anthouard V."/>
            <person name="Porcel B.M."/>
            <person name="Kachouri-Lafond R."/>
            <person name="Nishino A."/>
            <person name="Ugolini M."/>
            <person name="Chourrout P."/>
            <person name="Nishida H."/>
            <person name="Aasland R."/>
            <person name="Huzurbazar S."/>
            <person name="Westhof E."/>
            <person name="Delsuc F."/>
            <person name="Lehrach H."/>
            <person name="Reinhardt R."/>
            <person name="Weissenbach J."/>
            <person name="Roy S.W."/>
            <person name="Artiguenave F."/>
            <person name="Postlethwait J.H."/>
            <person name="Manak J.R."/>
            <person name="Thompson E.M."/>
            <person name="Jaillon O."/>
            <person name="Du Pasquier L."/>
            <person name="Boudinot P."/>
            <person name="Liberles D.A."/>
            <person name="Volff J.N."/>
            <person name="Philippe H."/>
            <person name="Lenhard B."/>
            <person name="Roest Crollius H."/>
            <person name="Wincker P."/>
            <person name="Chourrout D."/>
        </authorList>
    </citation>
    <scope>NUCLEOTIDE SEQUENCE [LARGE SCALE GENOMIC DNA]</scope>
</reference>
<evidence type="ECO:0000313" key="2">
    <source>
        <dbReference type="EMBL" id="CBY12699.1"/>
    </source>
</evidence>
<dbReference type="OrthoDB" id="10308379at2759"/>